<evidence type="ECO:0000259" key="3">
    <source>
        <dbReference type="SMART" id="SM00998"/>
    </source>
</evidence>
<gene>
    <name evidence="4" type="ORF">KG104_14435</name>
</gene>
<dbReference type="PROSITE" id="PS00163">
    <property type="entry name" value="FUMARATE_LYASES"/>
    <property type="match status" value="1"/>
</dbReference>
<dbReference type="InterPro" id="IPR019468">
    <property type="entry name" value="AdenyloSucc_lyase_C"/>
</dbReference>
<dbReference type="PRINTS" id="PR00149">
    <property type="entry name" value="FUMRATELYASE"/>
</dbReference>
<dbReference type="Pfam" id="PF00206">
    <property type="entry name" value="Lyase_1"/>
    <property type="match status" value="1"/>
</dbReference>
<keyword evidence="5" id="KW-1185">Reference proteome</keyword>
<dbReference type="Proteomes" id="UP000680588">
    <property type="component" value="Chromosome"/>
</dbReference>
<comment type="similarity">
    <text evidence="2">Belongs to the class-II fumarase/aspartase family.</text>
</comment>
<organism evidence="4 5">
    <name type="scientific">Arthrobacter sunyaminii</name>
    <dbReference type="NCBI Taxonomy" id="2816859"/>
    <lineage>
        <taxon>Bacteria</taxon>
        <taxon>Bacillati</taxon>
        <taxon>Actinomycetota</taxon>
        <taxon>Actinomycetes</taxon>
        <taxon>Micrococcales</taxon>
        <taxon>Micrococcaceae</taxon>
        <taxon>Arthrobacter</taxon>
    </lineage>
</organism>
<dbReference type="InterPro" id="IPR024083">
    <property type="entry name" value="Fumarase/histidase_N"/>
</dbReference>
<dbReference type="Gene3D" id="1.10.40.30">
    <property type="entry name" value="Fumarase/aspartase (C-terminal domain)"/>
    <property type="match status" value="1"/>
</dbReference>
<dbReference type="SUPFAM" id="SSF48557">
    <property type="entry name" value="L-aspartase-like"/>
    <property type="match status" value="1"/>
</dbReference>
<proteinExistence type="inferred from homology"/>
<evidence type="ECO:0000313" key="5">
    <source>
        <dbReference type="Proteomes" id="UP000680588"/>
    </source>
</evidence>
<dbReference type="GO" id="GO:0016829">
    <property type="term" value="F:lyase activity"/>
    <property type="evidence" value="ECO:0007669"/>
    <property type="project" value="UniProtKB-KW"/>
</dbReference>
<dbReference type="InterPro" id="IPR008948">
    <property type="entry name" value="L-Aspartase-like"/>
</dbReference>
<dbReference type="SMART" id="SM00998">
    <property type="entry name" value="ADSL_C"/>
    <property type="match status" value="1"/>
</dbReference>
<dbReference type="InterPro" id="IPR000362">
    <property type="entry name" value="Fumarate_lyase_fam"/>
</dbReference>
<protein>
    <submittedName>
        <fullName evidence="4">Adenylosuccinate lyase family protein</fullName>
    </submittedName>
</protein>
<name>A0A975S4Y7_9MICC</name>
<accession>A0A975S4Y7</accession>
<dbReference type="EMBL" id="CP076456">
    <property type="protein sequence ID" value="QWQ35653.1"/>
    <property type="molecule type" value="Genomic_DNA"/>
</dbReference>
<dbReference type="PANTHER" id="PTHR43172:SF2">
    <property type="entry name" value="ADENYLOSUCCINATE LYASE C-TERMINAL DOMAIN-CONTAINING PROTEIN"/>
    <property type="match status" value="1"/>
</dbReference>
<dbReference type="AlphaFoldDB" id="A0A975S4Y7"/>
<dbReference type="KEGG" id="asun:KG104_14435"/>
<dbReference type="RefSeq" id="WP_207347879.1">
    <property type="nucleotide sequence ID" value="NZ_CP076456.1"/>
</dbReference>
<feature type="domain" description="Adenylosuccinate lyase C-terminal" evidence="3">
    <location>
        <begin position="382"/>
        <end position="464"/>
    </location>
</feature>
<evidence type="ECO:0000313" key="4">
    <source>
        <dbReference type="EMBL" id="QWQ35653.1"/>
    </source>
</evidence>
<dbReference type="Gene3D" id="1.10.275.10">
    <property type="entry name" value="Fumarase/aspartase (N-terminal domain)"/>
    <property type="match status" value="1"/>
</dbReference>
<dbReference type="Gene3D" id="1.20.200.10">
    <property type="entry name" value="Fumarase/aspartase (Central domain)"/>
    <property type="match status" value="1"/>
</dbReference>
<dbReference type="PANTHER" id="PTHR43172">
    <property type="entry name" value="ADENYLOSUCCINATE LYASE"/>
    <property type="match status" value="1"/>
</dbReference>
<dbReference type="InterPro" id="IPR022761">
    <property type="entry name" value="Fumarate_lyase_N"/>
</dbReference>
<reference evidence="4" key="1">
    <citation type="submission" date="2021-06" db="EMBL/GenBank/DDBJ databases">
        <title>Novel species in genus Arthrobacter.</title>
        <authorList>
            <person name="Zhang G."/>
        </authorList>
    </citation>
    <scope>NUCLEOTIDE SEQUENCE</scope>
    <source>
        <strain evidence="4">Zg-ZUI122</strain>
    </source>
</reference>
<evidence type="ECO:0000256" key="2">
    <source>
        <dbReference type="ARBA" id="ARBA00034772"/>
    </source>
</evidence>
<evidence type="ECO:0000256" key="1">
    <source>
        <dbReference type="ARBA" id="ARBA00023239"/>
    </source>
</evidence>
<keyword evidence="1 4" id="KW-0456">Lyase</keyword>
<dbReference type="InterPro" id="IPR020557">
    <property type="entry name" value="Fumarate_lyase_CS"/>
</dbReference>
<sequence length="473" mass="48355">MTGSVSAADTADYGLLSPVWAGTTGAGRTGDRRIVQKLLDVELQWLRVLAGAGVIAPQLPDEAAPAFRADLYDPASLAARSAGGGNPVIPLLADLRAKVRDISPAAAEAVHTAATSQDILDTALMLVSADTLAGIASDTRRTMSALAGLAVEHRHTLCVARTLTQHSLPSTFGLRAAQWLHGIGQAAEALETTASRLPLQWGGGSGTLAALRTVVDASGSAATPLELADELALRLGLAAPAAPWQGNRLPVTAVGAALQDLLSAAGKIANDVLLMSRPEVAEVSEPRAAGRGGSSAMPQKRNPVLSVLIRSAALAGPGCGAALQTAAGAADDERPGGSWHTEWQALRSLLRLASGAAEKLAELTEGLTVNTAVLRDNLLTAGPLVVSERLMATVAPLLDDDGGPGSGKARLQELVTAAQTMGSSLGEMLRKSVSADVLSDAELAAQLDPANYVGEASALIDRILAAYPVRSSR</sequence>